<keyword evidence="2 3" id="KW-0040">ANK repeat</keyword>
<dbReference type="RefSeq" id="XP_031917077.1">
    <property type="nucleotide sequence ID" value="XM_032063082.1"/>
</dbReference>
<name>A0A5N6T3X5_ASPPS</name>
<sequence length="829" mass="92518">MWVVLVVGILNKEYDSGNVDELQERLRAIPGDLHRLFRDILIRDSRENGRLLLCIQWVLFAKEPLTREQLYFAIHSGIKPLSAWDPDMITPSVMDRYVLDCSKGLAEVTKGKTQTVQFIHESVNDFLLRENGLMEIFSDLGTNFQGQSHERLKQCCLTQMTIATGTNLGLFLPKASSPEATQLRQSVDREFPFLKYAIQNVLYHGDAAEGGGVNQLGFIQTFQLDRWIPLYNLFEKYQVRRYTPDMSFLSILAEHNLGNLISIHPSNLCCFEVMSGRYGAPIFAALATNSGEAVRAFLEAQVHATPPTSLLRIAYKQYCQDANKQVSFRRNFVFNRERGVPFHLLQQDDEVILMAFLIRSDQIDIDLQDVFQRTPLSRASSMGQQVIVKWLIENGAELDSKDRFGQTPLSYAVANGHEAVLNSQDANDMTPLLYAASNGHEAILNSQDANDMTPLLYAASNGHEAICKLLLESGAEVNLQDEAGNTPLARAAACGHEGIVKVLLAVDRIDADRRDAFGRTPLILAILDDQLAIVRVLLKSGRVNVNALDDEKRTPLLLLLLNKCKTVTVVHHDERGTFVAIENIEPTYLSWNAQNTREEIARLLVDNGADVNLSDCDGRTPLSFAAERSNDNTITMLLEKGAAVDAKDNTGRTPLSWAAENSNNENGIRILLDNGAALESKDDVGRTPLSWTAGRCKNYVFHVRAWGYYNPWNSEGWNDMNIMRILLQAGANVESRDINGRTPLSWVAQSSHTEIFQVLPERENDTGIMSPPRASNPSTRSIRDITELLLENGADLNAKDHHGWTPLRWANDCGNEDAAKFLESAGAIQ</sequence>
<feature type="repeat" description="ANK" evidence="3">
    <location>
        <begin position="517"/>
        <end position="541"/>
    </location>
</feature>
<dbReference type="InterPro" id="IPR036770">
    <property type="entry name" value="Ankyrin_rpt-contain_sf"/>
</dbReference>
<dbReference type="InterPro" id="IPR002110">
    <property type="entry name" value="Ankyrin_rpt"/>
</dbReference>
<dbReference type="Proteomes" id="UP000325672">
    <property type="component" value="Unassembled WGS sequence"/>
</dbReference>
<dbReference type="Pfam" id="PF00023">
    <property type="entry name" value="Ank"/>
    <property type="match status" value="1"/>
</dbReference>
<reference evidence="4 5" key="1">
    <citation type="submission" date="2019-04" db="EMBL/GenBank/DDBJ databases">
        <title>Friends and foes A comparative genomics study of 23 Aspergillus species from section Flavi.</title>
        <authorList>
            <consortium name="DOE Joint Genome Institute"/>
            <person name="Kjaerbolling I."/>
            <person name="Vesth T."/>
            <person name="Frisvad J.C."/>
            <person name="Nybo J.L."/>
            <person name="Theobald S."/>
            <person name="Kildgaard S."/>
            <person name="Isbrandt T."/>
            <person name="Kuo A."/>
            <person name="Sato A."/>
            <person name="Lyhne E.K."/>
            <person name="Kogle M.E."/>
            <person name="Wiebenga A."/>
            <person name="Kun R.S."/>
            <person name="Lubbers R.J."/>
            <person name="Makela M.R."/>
            <person name="Barry K."/>
            <person name="Chovatia M."/>
            <person name="Clum A."/>
            <person name="Daum C."/>
            <person name="Haridas S."/>
            <person name="He G."/>
            <person name="LaButti K."/>
            <person name="Lipzen A."/>
            <person name="Mondo S."/>
            <person name="Riley R."/>
            <person name="Salamov A."/>
            <person name="Simmons B.A."/>
            <person name="Magnuson J.K."/>
            <person name="Henrissat B."/>
            <person name="Mortensen U.H."/>
            <person name="Larsen T.O."/>
            <person name="Devries R.P."/>
            <person name="Grigoriev I.V."/>
            <person name="Machida M."/>
            <person name="Baker S.E."/>
            <person name="Andersen M.R."/>
        </authorList>
    </citation>
    <scope>NUCLEOTIDE SEQUENCE [LARGE SCALE GENOMIC DNA]</scope>
    <source>
        <strain evidence="4 5">CBS 117625</strain>
    </source>
</reference>
<dbReference type="PRINTS" id="PR01415">
    <property type="entry name" value="ANKYRIN"/>
</dbReference>
<evidence type="ECO:0000256" key="2">
    <source>
        <dbReference type="ARBA" id="ARBA00023043"/>
    </source>
</evidence>
<dbReference type="SUPFAM" id="SSF48403">
    <property type="entry name" value="Ankyrin repeat"/>
    <property type="match status" value="2"/>
</dbReference>
<dbReference type="Pfam" id="PF12796">
    <property type="entry name" value="Ank_2"/>
    <property type="match status" value="3"/>
</dbReference>
<evidence type="ECO:0000256" key="1">
    <source>
        <dbReference type="ARBA" id="ARBA00022737"/>
    </source>
</evidence>
<dbReference type="PANTHER" id="PTHR24166">
    <property type="entry name" value="ROLLING PEBBLES, ISOFORM B"/>
    <property type="match status" value="1"/>
</dbReference>
<protein>
    <submittedName>
        <fullName evidence="4">Ankyrin repeat-containing domain protein</fullName>
    </submittedName>
</protein>
<gene>
    <name evidence="4" type="ORF">BDV38DRAFT_297210</name>
</gene>
<feature type="repeat" description="ANK" evidence="3">
    <location>
        <begin position="371"/>
        <end position="403"/>
    </location>
</feature>
<keyword evidence="5" id="KW-1185">Reference proteome</keyword>
<dbReference type="PANTHER" id="PTHR24166:SF48">
    <property type="entry name" value="PROTEIN VAPYRIN"/>
    <property type="match status" value="1"/>
</dbReference>
<dbReference type="AlphaFoldDB" id="A0A5N6T3X5"/>
<evidence type="ECO:0000313" key="5">
    <source>
        <dbReference type="Proteomes" id="UP000325672"/>
    </source>
</evidence>
<evidence type="ECO:0000256" key="3">
    <source>
        <dbReference type="PROSITE-ProRule" id="PRU00023"/>
    </source>
</evidence>
<dbReference type="SMART" id="SM00248">
    <property type="entry name" value="ANK"/>
    <property type="match status" value="11"/>
</dbReference>
<dbReference type="InterPro" id="IPR050889">
    <property type="entry name" value="Dendritic_Spine_Reg/Scaffold"/>
</dbReference>
<evidence type="ECO:0000313" key="4">
    <source>
        <dbReference type="EMBL" id="KAE8141014.1"/>
    </source>
</evidence>
<feature type="repeat" description="ANK" evidence="3">
    <location>
        <begin position="450"/>
        <end position="482"/>
    </location>
</feature>
<proteinExistence type="predicted"/>
<dbReference type="EMBL" id="ML743559">
    <property type="protein sequence ID" value="KAE8141014.1"/>
    <property type="molecule type" value="Genomic_DNA"/>
</dbReference>
<feature type="repeat" description="ANK" evidence="3">
    <location>
        <begin position="650"/>
        <end position="683"/>
    </location>
</feature>
<feature type="repeat" description="ANK" evidence="3">
    <location>
        <begin position="617"/>
        <end position="649"/>
    </location>
</feature>
<organism evidence="4 5">
    <name type="scientific">Aspergillus pseudotamarii</name>
    <dbReference type="NCBI Taxonomy" id="132259"/>
    <lineage>
        <taxon>Eukaryota</taxon>
        <taxon>Fungi</taxon>
        <taxon>Dikarya</taxon>
        <taxon>Ascomycota</taxon>
        <taxon>Pezizomycotina</taxon>
        <taxon>Eurotiomycetes</taxon>
        <taxon>Eurotiomycetidae</taxon>
        <taxon>Eurotiales</taxon>
        <taxon>Aspergillaceae</taxon>
        <taxon>Aspergillus</taxon>
        <taxon>Aspergillus subgen. Circumdati</taxon>
    </lineage>
</organism>
<dbReference type="Gene3D" id="1.25.40.20">
    <property type="entry name" value="Ankyrin repeat-containing domain"/>
    <property type="match status" value="5"/>
</dbReference>
<accession>A0A5N6T3X5</accession>
<dbReference type="GeneID" id="43647292"/>
<dbReference type="OrthoDB" id="194358at2759"/>
<dbReference type="PROSITE" id="PS50088">
    <property type="entry name" value="ANK_REPEAT"/>
    <property type="match status" value="5"/>
</dbReference>
<dbReference type="PROSITE" id="PS50297">
    <property type="entry name" value="ANK_REP_REGION"/>
    <property type="match status" value="5"/>
</dbReference>
<keyword evidence="1" id="KW-0677">Repeat</keyword>